<reference evidence="2 3" key="1">
    <citation type="journal article" date="2016" name="Nat. Commun.">
        <title>Thousands of microbial genomes shed light on interconnected biogeochemical processes in an aquifer system.</title>
        <authorList>
            <person name="Anantharaman K."/>
            <person name="Brown C.T."/>
            <person name="Hug L.A."/>
            <person name="Sharon I."/>
            <person name="Castelle C.J."/>
            <person name="Probst A.J."/>
            <person name="Thomas B.C."/>
            <person name="Singh A."/>
            <person name="Wilkins M.J."/>
            <person name="Karaoz U."/>
            <person name="Brodie E.L."/>
            <person name="Williams K.H."/>
            <person name="Hubbard S.S."/>
            <person name="Banfield J.F."/>
        </authorList>
    </citation>
    <scope>NUCLEOTIDE SEQUENCE [LARGE SCALE GENOMIC DNA]</scope>
</reference>
<sequence>MRVLGVATDAATQWLRSVPPGTWILIAAVLLILVIIAVVVSIIARSWATAGLIFGISDASRGMPVSLVSTGPKGLTRTKHIAVYSVISILILAGVILSFLILLGIGAVFMQIIPPLGVIWMIVSGITAAAGIVLAALFTSLISVYAERLIVLHGYAPWPAWIRGLALSRTNFKPTVIMGLVNSAIGCVVGVVASIPLIASIVFAVVAVAVSAKRSGPTGPDSISLIPYLAVFFTGLILLLIVFQGVVNAALTVWRYGVWHQLFRNFVPEEEKPV</sequence>
<feature type="transmembrane region" description="Helical" evidence="1">
    <location>
        <begin position="176"/>
        <end position="209"/>
    </location>
</feature>
<evidence type="ECO:0000256" key="1">
    <source>
        <dbReference type="SAM" id="Phobius"/>
    </source>
</evidence>
<evidence type="ECO:0000313" key="2">
    <source>
        <dbReference type="EMBL" id="OGG02570.1"/>
    </source>
</evidence>
<keyword evidence="1" id="KW-0812">Transmembrane</keyword>
<evidence type="ECO:0000313" key="3">
    <source>
        <dbReference type="Proteomes" id="UP000178448"/>
    </source>
</evidence>
<evidence type="ECO:0008006" key="4">
    <source>
        <dbReference type="Google" id="ProtNLM"/>
    </source>
</evidence>
<protein>
    <recommendedName>
        <fullName evidence="4">Glycerophosphoryl diester phosphodiesterase membrane domain-containing protein</fullName>
    </recommendedName>
</protein>
<dbReference type="EMBL" id="MFJD01000007">
    <property type="protein sequence ID" value="OGG02570.1"/>
    <property type="molecule type" value="Genomic_DNA"/>
</dbReference>
<accession>A0A1F5YQV5</accession>
<keyword evidence="1" id="KW-1133">Transmembrane helix</keyword>
<feature type="transmembrane region" description="Helical" evidence="1">
    <location>
        <begin position="81"/>
        <end position="113"/>
    </location>
</feature>
<feature type="transmembrane region" description="Helical" evidence="1">
    <location>
        <begin position="119"/>
        <end position="146"/>
    </location>
</feature>
<proteinExistence type="predicted"/>
<keyword evidence="1" id="KW-0472">Membrane</keyword>
<feature type="transmembrane region" description="Helical" evidence="1">
    <location>
        <begin position="229"/>
        <end position="254"/>
    </location>
</feature>
<gene>
    <name evidence="2" type="ORF">A2Z33_02155</name>
</gene>
<organism evidence="2 3">
    <name type="scientific">Candidatus Gottesmanbacteria bacterium RBG_16_52_11</name>
    <dbReference type="NCBI Taxonomy" id="1798374"/>
    <lineage>
        <taxon>Bacteria</taxon>
        <taxon>Candidatus Gottesmaniibacteriota</taxon>
    </lineage>
</organism>
<comment type="caution">
    <text evidence="2">The sequence shown here is derived from an EMBL/GenBank/DDBJ whole genome shotgun (WGS) entry which is preliminary data.</text>
</comment>
<name>A0A1F5YQV5_9BACT</name>
<dbReference type="AlphaFoldDB" id="A0A1F5YQV5"/>
<feature type="transmembrane region" description="Helical" evidence="1">
    <location>
        <begin position="23"/>
        <end position="44"/>
    </location>
</feature>
<dbReference type="Proteomes" id="UP000178448">
    <property type="component" value="Unassembled WGS sequence"/>
</dbReference>